<dbReference type="EMBL" id="CM000642">
    <property type="protein sequence ID" value="EED91923.1"/>
    <property type="molecule type" value="Genomic_DNA"/>
</dbReference>
<feature type="compositionally biased region" description="Polar residues" evidence="1">
    <location>
        <begin position="640"/>
        <end position="652"/>
    </location>
</feature>
<evidence type="ECO:0000313" key="5">
    <source>
        <dbReference type="Proteomes" id="UP000001449"/>
    </source>
</evidence>
<keyword evidence="2" id="KW-0812">Transmembrane</keyword>
<feature type="chain" id="PRO_5002868942" evidence="3">
    <location>
        <begin position="23"/>
        <end position="807"/>
    </location>
</feature>
<dbReference type="HOGENOM" id="CLU_349379_0_0_1"/>
<feature type="compositionally biased region" description="Basic and acidic residues" evidence="1">
    <location>
        <begin position="703"/>
        <end position="712"/>
    </location>
</feature>
<proteinExistence type="predicted"/>
<evidence type="ECO:0000313" key="4">
    <source>
        <dbReference type="EMBL" id="EED91923.1"/>
    </source>
</evidence>
<feature type="compositionally biased region" description="Basic and acidic residues" evidence="1">
    <location>
        <begin position="563"/>
        <end position="577"/>
    </location>
</feature>
<dbReference type="KEGG" id="tps:THAPSDRAFT_22648"/>
<reference evidence="4 5" key="2">
    <citation type="journal article" date="2008" name="Nature">
        <title>The Phaeodactylum genome reveals the evolutionary history of diatom genomes.</title>
        <authorList>
            <person name="Bowler C."/>
            <person name="Allen A.E."/>
            <person name="Badger J.H."/>
            <person name="Grimwood J."/>
            <person name="Jabbari K."/>
            <person name="Kuo A."/>
            <person name="Maheswari U."/>
            <person name="Martens C."/>
            <person name="Maumus F."/>
            <person name="Otillar R.P."/>
            <person name="Rayko E."/>
            <person name="Salamov A."/>
            <person name="Vandepoele K."/>
            <person name="Beszteri B."/>
            <person name="Gruber A."/>
            <person name="Heijde M."/>
            <person name="Katinka M."/>
            <person name="Mock T."/>
            <person name="Valentin K."/>
            <person name="Verret F."/>
            <person name="Berges J.A."/>
            <person name="Brownlee C."/>
            <person name="Cadoret J.P."/>
            <person name="Chiovitti A."/>
            <person name="Choi C.J."/>
            <person name="Coesel S."/>
            <person name="De Martino A."/>
            <person name="Detter J.C."/>
            <person name="Durkin C."/>
            <person name="Falciatore A."/>
            <person name="Fournet J."/>
            <person name="Haruta M."/>
            <person name="Huysman M.J."/>
            <person name="Jenkins B.D."/>
            <person name="Jiroutova K."/>
            <person name="Jorgensen R.E."/>
            <person name="Joubert Y."/>
            <person name="Kaplan A."/>
            <person name="Kroger N."/>
            <person name="Kroth P.G."/>
            <person name="La Roche J."/>
            <person name="Lindquist E."/>
            <person name="Lommer M."/>
            <person name="Martin-Jezequel V."/>
            <person name="Lopez P.J."/>
            <person name="Lucas S."/>
            <person name="Mangogna M."/>
            <person name="McGinnis K."/>
            <person name="Medlin L.K."/>
            <person name="Montsant A."/>
            <person name="Oudot-Le Secq M.P."/>
            <person name="Napoli C."/>
            <person name="Obornik M."/>
            <person name="Parker M.S."/>
            <person name="Petit J.L."/>
            <person name="Porcel B.M."/>
            <person name="Poulsen N."/>
            <person name="Robison M."/>
            <person name="Rychlewski L."/>
            <person name="Rynearson T.A."/>
            <person name="Schmutz J."/>
            <person name="Shapiro H."/>
            <person name="Siaut M."/>
            <person name="Stanley M."/>
            <person name="Sussman M.R."/>
            <person name="Taylor A.R."/>
            <person name="Vardi A."/>
            <person name="von Dassow P."/>
            <person name="Vyverman W."/>
            <person name="Willis A."/>
            <person name="Wyrwicz L.S."/>
            <person name="Rokhsar D.S."/>
            <person name="Weissenbach J."/>
            <person name="Armbrust E.V."/>
            <person name="Green B.R."/>
            <person name="Van de Peer Y."/>
            <person name="Grigoriev I.V."/>
        </authorList>
    </citation>
    <scope>NUCLEOTIDE SEQUENCE [LARGE SCALE GENOMIC DNA]</scope>
    <source>
        <strain evidence="4 5">CCMP1335</strain>
    </source>
</reference>
<keyword evidence="2" id="KW-1133">Transmembrane helix</keyword>
<feature type="region of interest" description="Disordered" evidence="1">
    <location>
        <begin position="461"/>
        <end position="498"/>
    </location>
</feature>
<gene>
    <name evidence="4" type="ORF">THAPSDRAFT_22648</name>
</gene>
<protein>
    <submittedName>
        <fullName evidence="4">Uncharacterized protein</fullName>
    </submittedName>
</protein>
<feature type="region of interest" description="Disordered" evidence="1">
    <location>
        <begin position="560"/>
        <end position="778"/>
    </location>
</feature>
<evidence type="ECO:0000256" key="3">
    <source>
        <dbReference type="SAM" id="SignalP"/>
    </source>
</evidence>
<dbReference type="InParanoid" id="B8C2C1"/>
<dbReference type="RefSeq" id="XP_002290171.1">
    <property type="nucleotide sequence ID" value="XM_002290135.1"/>
</dbReference>
<dbReference type="GeneID" id="7451794"/>
<feature type="compositionally biased region" description="Low complexity" evidence="1">
    <location>
        <begin position="714"/>
        <end position="723"/>
    </location>
</feature>
<keyword evidence="3" id="KW-0732">Signal</keyword>
<feature type="region of interest" description="Disordered" evidence="1">
    <location>
        <begin position="307"/>
        <end position="363"/>
    </location>
</feature>
<feature type="compositionally biased region" description="Low complexity" evidence="1">
    <location>
        <begin position="731"/>
        <end position="750"/>
    </location>
</feature>
<dbReference type="AlphaFoldDB" id="B8C2C1"/>
<organism evidence="4 5">
    <name type="scientific">Thalassiosira pseudonana</name>
    <name type="common">Marine diatom</name>
    <name type="synonym">Cyclotella nana</name>
    <dbReference type="NCBI Taxonomy" id="35128"/>
    <lineage>
        <taxon>Eukaryota</taxon>
        <taxon>Sar</taxon>
        <taxon>Stramenopiles</taxon>
        <taxon>Ochrophyta</taxon>
        <taxon>Bacillariophyta</taxon>
        <taxon>Coscinodiscophyceae</taxon>
        <taxon>Thalassiosirophycidae</taxon>
        <taxon>Thalassiosirales</taxon>
        <taxon>Thalassiosiraceae</taxon>
        <taxon>Thalassiosira</taxon>
    </lineage>
</organism>
<evidence type="ECO:0000256" key="2">
    <source>
        <dbReference type="SAM" id="Phobius"/>
    </source>
</evidence>
<keyword evidence="5" id="KW-1185">Reference proteome</keyword>
<accession>B8C2C1</accession>
<reference evidence="4 5" key="1">
    <citation type="journal article" date="2004" name="Science">
        <title>The genome of the diatom Thalassiosira pseudonana: ecology, evolution, and metabolism.</title>
        <authorList>
            <person name="Armbrust E.V."/>
            <person name="Berges J.A."/>
            <person name="Bowler C."/>
            <person name="Green B.R."/>
            <person name="Martinez D."/>
            <person name="Putnam N.H."/>
            <person name="Zhou S."/>
            <person name="Allen A.E."/>
            <person name="Apt K.E."/>
            <person name="Bechner M."/>
            <person name="Brzezinski M.A."/>
            <person name="Chaal B.K."/>
            <person name="Chiovitti A."/>
            <person name="Davis A.K."/>
            <person name="Demarest M.S."/>
            <person name="Detter J.C."/>
            <person name="Glavina T."/>
            <person name="Goodstein D."/>
            <person name="Hadi M.Z."/>
            <person name="Hellsten U."/>
            <person name="Hildebrand M."/>
            <person name="Jenkins B.D."/>
            <person name="Jurka J."/>
            <person name="Kapitonov V.V."/>
            <person name="Kroger N."/>
            <person name="Lau W.W."/>
            <person name="Lane T.W."/>
            <person name="Larimer F.W."/>
            <person name="Lippmeier J.C."/>
            <person name="Lucas S."/>
            <person name="Medina M."/>
            <person name="Montsant A."/>
            <person name="Obornik M."/>
            <person name="Parker M.S."/>
            <person name="Palenik B."/>
            <person name="Pazour G.J."/>
            <person name="Richardson P.M."/>
            <person name="Rynearson T.A."/>
            <person name="Saito M.A."/>
            <person name="Schwartz D.C."/>
            <person name="Thamatrakoln K."/>
            <person name="Valentin K."/>
            <person name="Vardi A."/>
            <person name="Wilkerson F.P."/>
            <person name="Rokhsar D.S."/>
        </authorList>
    </citation>
    <scope>NUCLEOTIDE SEQUENCE [LARGE SCALE GENOMIC DNA]</scope>
    <source>
        <strain evidence="4 5">CCMP1335</strain>
    </source>
</reference>
<keyword evidence="2" id="KW-0472">Membrane</keyword>
<feature type="compositionally biased region" description="Polar residues" evidence="1">
    <location>
        <begin position="351"/>
        <end position="361"/>
    </location>
</feature>
<dbReference type="Proteomes" id="UP000001449">
    <property type="component" value="Chromosome 5"/>
</dbReference>
<dbReference type="eggNOG" id="ENOG502TBBC">
    <property type="taxonomic scope" value="Eukaryota"/>
</dbReference>
<dbReference type="PaxDb" id="35128-Thaps22648"/>
<sequence length="807" mass="86060">MTRRLILVALSLLASTVSSTAGAAVSTAAQSADIGDVVKVDAERNDRVANHVVSATTDDEEFDDADDEVAFYGLDVANGEGNKDATTILTSSRALERLSTIAISTFLLELTIQRTSSKTNNNNLRQQQSVSVDDLIQSVAENHLAVIYSNAFKGVPPPSQVLLTVVTSDNQASSGTGGYYIRSSFVGGVVSFPTTDTLTPPTSSELEEITIDAFAIPGNGESFLDALLEREHPDLKGLLLIGAHEVKNEDENSPINDTPEVQHDEDGNVMNNIWAIAAVSALGAMFLTILLCTTVLYCDWRKRRARRDAKRNAGGKSTKSTGRGSSLEDMPFDEPLRIVIPNADSGETDVDNTPSPSTQASDEVAMKGGVNHNNVGKGSLIGNMSSIVNKSRRSLPAMSKSKAANAELKASRSDEEDSYAPGVAPSVIYSVGEDTTMLYPTINRGRSNSRDMSEFDGYSMDGMSTMEGGFGTSGSENNSNKHSNSSLQNGNKSRDVMYSGEVPRDFDSVWDDESKMTMSVINGMDDDSILGKSVEGPVVDSVKETYVDLTQSLNQLVEQQYEDGSRSKDSNGLHEFDSESESGSSSNRGAFTLELLGKGKKSRKSMAGDDDDSILGDMYGDGASEAGEESTISVGGEGNVPSSGDSVDSTPSWAAPIQSVLRSQELNTSSETEGEESNVKDIFRATPPTSPETPAVENASTKESQERTKDKFVSSLSSNSLSKMDSDDRSVGSNRSSRSNSSRGSRKSTSGGDGADSSPKDRALGLTNSMDEEVDEDPADMIENINSMLSECRVILDTDTEAPLNLN</sequence>
<feature type="compositionally biased region" description="Low complexity" evidence="1">
    <location>
        <begin position="473"/>
        <end position="489"/>
    </location>
</feature>
<feature type="compositionally biased region" description="Low complexity" evidence="1">
    <location>
        <begin position="314"/>
        <end position="325"/>
    </location>
</feature>
<feature type="transmembrane region" description="Helical" evidence="2">
    <location>
        <begin position="273"/>
        <end position="297"/>
    </location>
</feature>
<name>B8C2C1_THAPS</name>
<evidence type="ECO:0000256" key="1">
    <source>
        <dbReference type="SAM" id="MobiDB-lite"/>
    </source>
</evidence>
<feature type="signal peptide" evidence="3">
    <location>
        <begin position="1"/>
        <end position="22"/>
    </location>
</feature>